<sequence>MGFIQQLQRASGAEEFRVIPNTLAMAQAPSDEARFVVTADAPHVIVHVSPAWTAACGYAADEAVGRTPALLQGPLTDAAALARFMEGVRRRHAAAMDVVNYTKAGAPFAARVVAYPLVTDGRVMHYLAAL</sequence>
<protein>
    <recommendedName>
        <fullName evidence="1">PAS domain-containing protein</fullName>
    </recommendedName>
</protein>
<gene>
    <name evidence="2" type="ORF">JKP88DRAFT_194246</name>
</gene>
<dbReference type="InterPro" id="IPR035965">
    <property type="entry name" value="PAS-like_dom_sf"/>
</dbReference>
<evidence type="ECO:0000313" key="2">
    <source>
        <dbReference type="EMBL" id="KAG5185914.1"/>
    </source>
</evidence>
<dbReference type="AlphaFoldDB" id="A0A835Z9E6"/>
<dbReference type="Proteomes" id="UP000664859">
    <property type="component" value="Unassembled WGS sequence"/>
</dbReference>
<feature type="non-terminal residue" evidence="2">
    <location>
        <position position="1"/>
    </location>
</feature>
<proteinExistence type="predicted"/>
<dbReference type="OrthoDB" id="198984at2759"/>
<dbReference type="Pfam" id="PF13426">
    <property type="entry name" value="PAS_9"/>
    <property type="match status" value="1"/>
</dbReference>
<dbReference type="InterPro" id="IPR000014">
    <property type="entry name" value="PAS"/>
</dbReference>
<evidence type="ECO:0000259" key="1">
    <source>
        <dbReference type="Pfam" id="PF13426"/>
    </source>
</evidence>
<keyword evidence="3" id="KW-1185">Reference proteome</keyword>
<dbReference type="EMBL" id="JAFCMP010000117">
    <property type="protein sequence ID" value="KAG5185914.1"/>
    <property type="molecule type" value="Genomic_DNA"/>
</dbReference>
<feature type="domain" description="PAS" evidence="1">
    <location>
        <begin position="41"/>
        <end position="126"/>
    </location>
</feature>
<organism evidence="2 3">
    <name type="scientific">Tribonema minus</name>
    <dbReference type="NCBI Taxonomy" id="303371"/>
    <lineage>
        <taxon>Eukaryota</taxon>
        <taxon>Sar</taxon>
        <taxon>Stramenopiles</taxon>
        <taxon>Ochrophyta</taxon>
        <taxon>PX clade</taxon>
        <taxon>Xanthophyceae</taxon>
        <taxon>Tribonematales</taxon>
        <taxon>Tribonemataceae</taxon>
        <taxon>Tribonema</taxon>
    </lineage>
</organism>
<dbReference type="SUPFAM" id="SSF55785">
    <property type="entry name" value="PYP-like sensor domain (PAS domain)"/>
    <property type="match status" value="1"/>
</dbReference>
<name>A0A835Z9E6_9STRA</name>
<accession>A0A835Z9E6</accession>
<reference evidence="2" key="1">
    <citation type="submission" date="2021-02" db="EMBL/GenBank/DDBJ databases">
        <title>First Annotated Genome of the Yellow-green Alga Tribonema minus.</title>
        <authorList>
            <person name="Mahan K.M."/>
        </authorList>
    </citation>
    <scope>NUCLEOTIDE SEQUENCE</scope>
    <source>
        <strain evidence="2">UTEX B ZZ1240</strain>
    </source>
</reference>
<evidence type="ECO:0000313" key="3">
    <source>
        <dbReference type="Proteomes" id="UP000664859"/>
    </source>
</evidence>
<dbReference type="NCBIfam" id="TIGR00229">
    <property type="entry name" value="sensory_box"/>
    <property type="match status" value="1"/>
</dbReference>
<dbReference type="Gene3D" id="3.30.450.20">
    <property type="entry name" value="PAS domain"/>
    <property type="match status" value="1"/>
</dbReference>
<comment type="caution">
    <text evidence="2">The sequence shown here is derived from an EMBL/GenBank/DDBJ whole genome shotgun (WGS) entry which is preliminary data.</text>
</comment>